<feature type="domain" description="DUF2262" evidence="1">
    <location>
        <begin position="135"/>
        <end position="268"/>
    </location>
</feature>
<dbReference type="EMBL" id="JAEUAH010000004">
    <property type="protein sequence ID" value="MBM0650061.1"/>
    <property type="molecule type" value="Genomic_DNA"/>
</dbReference>
<dbReference type="Proteomes" id="UP000603506">
    <property type="component" value="Unassembled WGS sequence"/>
</dbReference>
<sequence>MSPQTVQKFSDEFLPEEKELIVLIESPTNGAAYYNGAWVPSNNPLAYIDVKTGELCEENIRLEWLATDESNWKYYFAPLEAFRIKVRPKKPEFSHPEQRCFMLVAVLEENVTEPRFDPIIEEYNTEVTYEDEDFSLDLDREQDWFEGDILYTDKQIIFGVETTELSTLQNLLKSFKNLTKDNFNLWIEHLKTFAAEKLTDLANKWLKETGVTTPMITQKSFAYRINISSIILFDDERFCIYFDDDDMFWGHAIAVYGNLNGELEEATIEG</sequence>
<gene>
    <name evidence="3" type="ORF">JNB19_04695</name>
</gene>
<organism evidence="3 4">
    <name type="scientific">Capnocytophaga genosp. AHN8471</name>
    <dbReference type="NCBI Taxonomy" id="327574"/>
    <lineage>
        <taxon>Bacteria</taxon>
        <taxon>Pseudomonadati</taxon>
        <taxon>Bacteroidota</taxon>
        <taxon>Flavobacteriia</taxon>
        <taxon>Flavobacteriales</taxon>
        <taxon>Flavobacteriaceae</taxon>
        <taxon>Capnocytophaga</taxon>
    </lineage>
</organism>
<dbReference type="InterPro" id="IPR019260">
    <property type="entry name" value="DUF2262"/>
</dbReference>
<feature type="domain" description="DUF7021" evidence="2">
    <location>
        <begin position="6"/>
        <end position="123"/>
    </location>
</feature>
<dbReference type="InterPro" id="IPR054286">
    <property type="entry name" value="DUF7021"/>
</dbReference>
<evidence type="ECO:0000259" key="2">
    <source>
        <dbReference type="Pfam" id="PF22886"/>
    </source>
</evidence>
<protein>
    <submittedName>
        <fullName evidence="3">DUF2262 domain-containing protein</fullName>
    </submittedName>
</protein>
<name>A0ABS1YUK0_9FLAO</name>
<keyword evidence="4" id="KW-1185">Reference proteome</keyword>
<evidence type="ECO:0000313" key="4">
    <source>
        <dbReference type="Proteomes" id="UP000603506"/>
    </source>
</evidence>
<evidence type="ECO:0000259" key="1">
    <source>
        <dbReference type="Pfam" id="PF10020"/>
    </source>
</evidence>
<dbReference type="RefSeq" id="WP_203092813.1">
    <property type="nucleotide sequence ID" value="NZ_JAESPH010000002.1"/>
</dbReference>
<reference evidence="3 4" key="1">
    <citation type="submission" date="2021-01" db="EMBL/GenBank/DDBJ databases">
        <title>Evidence that Capnocytophaga endodontalis is a later homotypic synonym for Capnocytophaga genospecies AHN8471, and request for opinion on proposed recognition of strain AHN8471 as type strain of the species.</title>
        <authorList>
            <person name="Nicholson A.C."/>
            <person name="Hopper C.L."/>
            <person name="Gulvik C.A."/>
            <person name="Mcquiston J.R."/>
            <person name="Lau E.F."/>
        </authorList>
    </citation>
    <scope>NUCLEOTIDE SEQUENCE [LARGE SCALE GENOMIC DNA]</scope>
    <source>
        <strain evidence="3 4">AHN9576</strain>
    </source>
</reference>
<evidence type="ECO:0000313" key="3">
    <source>
        <dbReference type="EMBL" id="MBM0650061.1"/>
    </source>
</evidence>
<dbReference type="Pfam" id="PF22886">
    <property type="entry name" value="DUF7021"/>
    <property type="match status" value="1"/>
</dbReference>
<proteinExistence type="predicted"/>
<comment type="caution">
    <text evidence="3">The sequence shown here is derived from an EMBL/GenBank/DDBJ whole genome shotgun (WGS) entry which is preliminary data.</text>
</comment>
<accession>A0ABS1YUK0</accession>
<dbReference type="Pfam" id="PF10020">
    <property type="entry name" value="DUF2262"/>
    <property type="match status" value="1"/>
</dbReference>